<dbReference type="PATRIC" id="fig|1502723.3.peg.7092"/>
<reference evidence="2" key="1">
    <citation type="submission" date="2015-02" db="EMBL/GenBank/DDBJ databases">
        <title>Draft Genome of Frankia sp. CpI1-S.</title>
        <authorList>
            <person name="Oshone R.T."/>
            <person name="Ngom M."/>
            <person name="Ghodhbane-Gtari F."/>
            <person name="Gtari M."/>
            <person name="Morris K."/>
            <person name="Thomas K."/>
            <person name="Sen A."/>
            <person name="Tisa L.S."/>
        </authorList>
    </citation>
    <scope>NUCLEOTIDE SEQUENCE [LARGE SCALE GENOMIC DNA]</scope>
    <source>
        <strain evidence="2">CpI1-S</strain>
    </source>
</reference>
<evidence type="ECO:0000313" key="2">
    <source>
        <dbReference type="Proteomes" id="UP000032545"/>
    </source>
</evidence>
<organism evidence="1 2">
    <name type="scientific">Frankia torreyi</name>
    <dbReference type="NCBI Taxonomy" id="1856"/>
    <lineage>
        <taxon>Bacteria</taxon>
        <taxon>Bacillati</taxon>
        <taxon>Actinomycetota</taxon>
        <taxon>Actinomycetes</taxon>
        <taxon>Frankiales</taxon>
        <taxon>Frankiaceae</taxon>
        <taxon>Frankia</taxon>
    </lineage>
</organism>
<reference evidence="1 2" key="2">
    <citation type="journal article" date="2016" name="Genome Announc.">
        <title>Permanent Draft Genome Sequences for Two Variants of Frankia sp. Strain CpI1, the First Frankia Strain Isolated from Root Nodules of Comptonia peregrina.</title>
        <authorList>
            <person name="Oshone R."/>
            <person name="Hurst S.G.IV."/>
            <person name="Abebe-Akele F."/>
            <person name="Simpson S."/>
            <person name="Morris K."/>
            <person name="Thomas W.K."/>
            <person name="Tisa L.S."/>
        </authorList>
    </citation>
    <scope>NUCLEOTIDE SEQUENCE [LARGE SCALE GENOMIC DNA]</scope>
    <source>
        <strain evidence="2">CpI1-S</strain>
    </source>
</reference>
<accession>A0A0D8B5X6</accession>
<dbReference type="AlphaFoldDB" id="A0A0D8B5X6"/>
<gene>
    <name evidence="1" type="ORF">FF36_06134</name>
</gene>
<comment type="caution">
    <text evidence="1">The sequence shown here is derived from an EMBL/GenBank/DDBJ whole genome shotgun (WGS) entry which is preliminary data.</text>
</comment>
<evidence type="ECO:0008006" key="3">
    <source>
        <dbReference type="Google" id="ProtNLM"/>
    </source>
</evidence>
<dbReference type="Proteomes" id="UP000032545">
    <property type="component" value="Unassembled WGS sequence"/>
</dbReference>
<protein>
    <recommendedName>
        <fullName evidence="3">Transposase DDE domain-containing protein</fullName>
    </recommendedName>
</protein>
<evidence type="ECO:0000313" key="1">
    <source>
        <dbReference type="EMBL" id="KJE19591.1"/>
    </source>
</evidence>
<name>A0A0D8B5X6_9ACTN</name>
<sequence length="52" mass="5614">MDGRPAGRHAPDHRVSAEGPLVVDLDATLVTAHSEKEDAAPMLKRGFGFHHL</sequence>
<keyword evidence="2" id="KW-1185">Reference proteome</keyword>
<proteinExistence type="predicted"/>
<dbReference type="EMBL" id="JYFN01000095">
    <property type="protein sequence ID" value="KJE19591.1"/>
    <property type="molecule type" value="Genomic_DNA"/>
</dbReference>